<name>A0A927MIB5_9BACL</name>
<dbReference type="NCBIfam" id="TIGR01655">
    <property type="entry name" value="yxeA_fam"/>
    <property type="match status" value="1"/>
</dbReference>
<protein>
    <submittedName>
        <fullName evidence="1">Uncharacterized protein (TIGR01655 family)</fullName>
    </submittedName>
</protein>
<reference evidence="1" key="1">
    <citation type="submission" date="2020-10" db="EMBL/GenBank/DDBJ databases">
        <title>Genomic Encyclopedia of Type Strains, Phase IV (KMG-IV): sequencing the most valuable type-strain genomes for metagenomic binning, comparative biology and taxonomic classification.</title>
        <authorList>
            <person name="Goeker M."/>
        </authorList>
    </citation>
    <scope>NUCLEOTIDE SEQUENCE</scope>
    <source>
        <strain evidence="1">DSM 13886</strain>
    </source>
</reference>
<dbReference type="Pfam" id="PF06486">
    <property type="entry name" value="DUF1093"/>
    <property type="match status" value="1"/>
</dbReference>
<keyword evidence="2" id="KW-1185">Reference proteome</keyword>
<dbReference type="Proteomes" id="UP000658225">
    <property type="component" value="Unassembled WGS sequence"/>
</dbReference>
<evidence type="ECO:0000313" key="1">
    <source>
        <dbReference type="EMBL" id="MBE1555229.1"/>
    </source>
</evidence>
<dbReference type="RefSeq" id="WP_192598973.1">
    <property type="nucleotide sequence ID" value="NZ_JADBEL010000012.1"/>
</dbReference>
<dbReference type="PANTHER" id="PTHR36433">
    <property type="entry name" value="HYPOTHETICAL CYTOSOLIC PROTEIN"/>
    <property type="match status" value="1"/>
</dbReference>
<dbReference type="EMBL" id="JADBEL010000012">
    <property type="protein sequence ID" value="MBE1555229.1"/>
    <property type="molecule type" value="Genomic_DNA"/>
</dbReference>
<accession>A0A927MIB5</accession>
<dbReference type="SUPFAM" id="SSF159121">
    <property type="entry name" value="BC4932-like"/>
    <property type="match status" value="1"/>
</dbReference>
<dbReference type="Gene3D" id="2.40.50.480">
    <property type="match status" value="1"/>
</dbReference>
<dbReference type="AlphaFoldDB" id="A0A927MIB5"/>
<gene>
    <name evidence="1" type="ORF">H4683_002334</name>
</gene>
<dbReference type="InterPro" id="IPR036166">
    <property type="entry name" value="YxeA-like_sf"/>
</dbReference>
<comment type="caution">
    <text evidence="1">The sequence shown here is derived from an EMBL/GenBank/DDBJ whole genome shotgun (WGS) entry which is preliminary data.</text>
</comment>
<dbReference type="InterPro" id="IPR006542">
    <property type="entry name" value="DUF1093"/>
</dbReference>
<organism evidence="1 2">
    <name type="scientific">Sporosarcina limicola</name>
    <dbReference type="NCBI Taxonomy" id="34101"/>
    <lineage>
        <taxon>Bacteria</taxon>
        <taxon>Bacillati</taxon>
        <taxon>Bacillota</taxon>
        <taxon>Bacilli</taxon>
        <taxon>Bacillales</taxon>
        <taxon>Caryophanaceae</taxon>
        <taxon>Sporosarcina</taxon>
    </lineage>
</organism>
<dbReference type="PANTHER" id="PTHR36433:SF2">
    <property type="entry name" value="YXEA FAMILY PROTEIN"/>
    <property type="match status" value="1"/>
</dbReference>
<proteinExistence type="predicted"/>
<evidence type="ECO:0000313" key="2">
    <source>
        <dbReference type="Proteomes" id="UP000658225"/>
    </source>
</evidence>
<sequence>MKKGIAALVVIAVIIGVVFGFRNVNLNRLGAVSHYVQITESGTKIEDTISTGEVIVRYEYTLPAYNKEGNKKELTFRSNHELRKDAYLNLFLKDGKGVTSYQEVKKEEIPAEAMKKLK</sequence>